<feature type="transmembrane region" description="Helical" evidence="5">
    <location>
        <begin position="31"/>
        <end position="52"/>
    </location>
</feature>
<evidence type="ECO:0000256" key="3">
    <source>
        <dbReference type="ARBA" id="ARBA00022989"/>
    </source>
</evidence>
<reference evidence="6 7" key="1">
    <citation type="submission" date="2020-04" db="EMBL/GenBank/DDBJ databases">
        <title>Metagenomic profiling of ammonia- and methane-oxidizing microorganisms in a Dutch drinking water treatment plant.</title>
        <authorList>
            <person name="Poghosyan L."/>
            <person name="Leucker S."/>
        </authorList>
    </citation>
    <scope>NUCLEOTIDE SEQUENCE [LARGE SCALE GENOMIC DNA]</scope>
    <source>
        <strain evidence="6">S-RSF-IL-03</strain>
    </source>
</reference>
<evidence type="ECO:0000313" key="6">
    <source>
        <dbReference type="EMBL" id="NOT34624.1"/>
    </source>
</evidence>
<dbReference type="InterPro" id="IPR003825">
    <property type="entry name" value="Colicin-V_CvpA"/>
</dbReference>
<feature type="transmembrane region" description="Helical" evidence="5">
    <location>
        <begin position="64"/>
        <end position="88"/>
    </location>
</feature>
<sequence>MFAGFSWLDWALIVLVAAFAVRGALQGFVTQFFALIGLFAGVWVTGWVAQWVGAHWIGARPAVIFWLLRWLVASLSGFAVLAVCQWWGGKLGETTRKSAWSTFDRIIGVPVGVVMGVAIAAFALLAAIRAFPAPRAEDRVASARLAPRLLHEVASVTASGSRFLPGHEWLGRQFAMADRRVRERRAGSTNVSGS</sequence>
<dbReference type="GO" id="GO:0016020">
    <property type="term" value="C:membrane"/>
    <property type="evidence" value="ECO:0007669"/>
    <property type="project" value="UniProtKB-SubCell"/>
</dbReference>
<name>A0A849SPQ4_UNCEI</name>
<evidence type="ECO:0000256" key="4">
    <source>
        <dbReference type="ARBA" id="ARBA00023136"/>
    </source>
</evidence>
<feature type="transmembrane region" description="Helical" evidence="5">
    <location>
        <begin position="7"/>
        <end position="25"/>
    </location>
</feature>
<organism evidence="6 7">
    <name type="scientific">Eiseniibacteriota bacterium</name>
    <dbReference type="NCBI Taxonomy" id="2212470"/>
    <lineage>
        <taxon>Bacteria</taxon>
        <taxon>Candidatus Eiseniibacteriota</taxon>
    </lineage>
</organism>
<keyword evidence="4 5" id="KW-0472">Membrane</keyword>
<dbReference type="Proteomes" id="UP000580839">
    <property type="component" value="Unassembled WGS sequence"/>
</dbReference>
<evidence type="ECO:0000256" key="2">
    <source>
        <dbReference type="ARBA" id="ARBA00022692"/>
    </source>
</evidence>
<protein>
    <submittedName>
        <fullName evidence="6">CvpA family protein</fullName>
    </submittedName>
</protein>
<evidence type="ECO:0000256" key="5">
    <source>
        <dbReference type="SAM" id="Phobius"/>
    </source>
</evidence>
<dbReference type="AlphaFoldDB" id="A0A849SPQ4"/>
<keyword evidence="2 5" id="KW-0812">Transmembrane</keyword>
<dbReference type="GO" id="GO:0009403">
    <property type="term" value="P:toxin biosynthetic process"/>
    <property type="evidence" value="ECO:0007669"/>
    <property type="project" value="InterPro"/>
</dbReference>
<dbReference type="EMBL" id="JABFRW010000134">
    <property type="protein sequence ID" value="NOT34624.1"/>
    <property type="molecule type" value="Genomic_DNA"/>
</dbReference>
<dbReference type="Pfam" id="PF02674">
    <property type="entry name" value="Colicin_V"/>
    <property type="match status" value="1"/>
</dbReference>
<evidence type="ECO:0000256" key="1">
    <source>
        <dbReference type="ARBA" id="ARBA00004141"/>
    </source>
</evidence>
<keyword evidence="3 5" id="KW-1133">Transmembrane helix</keyword>
<accession>A0A849SPQ4</accession>
<proteinExistence type="predicted"/>
<evidence type="ECO:0000313" key="7">
    <source>
        <dbReference type="Proteomes" id="UP000580839"/>
    </source>
</evidence>
<comment type="caution">
    <text evidence="6">The sequence shown here is derived from an EMBL/GenBank/DDBJ whole genome shotgun (WGS) entry which is preliminary data.</text>
</comment>
<comment type="subcellular location">
    <subcellularLocation>
        <location evidence="1">Membrane</location>
        <topology evidence="1">Multi-pass membrane protein</topology>
    </subcellularLocation>
</comment>
<gene>
    <name evidence="6" type="ORF">HOP12_10710</name>
</gene>
<feature type="transmembrane region" description="Helical" evidence="5">
    <location>
        <begin position="108"/>
        <end position="131"/>
    </location>
</feature>